<feature type="region of interest" description="Disordered" evidence="1">
    <location>
        <begin position="53"/>
        <end position="74"/>
    </location>
</feature>
<accession>A0A1N7F2Q8</accession>
<proteinExistence type="predicted"/>
<evidence type="ECO:0000256" key="1">
    <source>
        <dbReference type="SAM" id="MobiDB-lite"/>
    </source>
</evidence>
<gene>
    <name evidence="2" type="ORF">SAMN05421858_4748</name>
</gene>
<dbReference type="AlphaFoldDB" id="A0A1N7F2Q8"/>
<reference evidence="3" key="1">
    <citation type="submission" date="2017-01" db="EMBL/GenBank/DDBJ databases">
        <authorList>
            <person name="Varghese N."/>
            <person name="Submissions S."/>
        </authorList>
    </citation>
    <scope>NUCLEOTIDE SEQUENCE [LARGE SCALE GENOMIC DNA]</scope>
    <source>
        <strain evidence="3">CGMCC 1.7737</strain>
    </source>
</reference>
<evidence type="ECO:0000313" key="2">
    <source>
        <dbReference type="EMBL" id="SIR94586.1"/>
    </source>
</evidence>
<evidence type="ECO:0000313" key="3">
    <source>
        <dbReference type="Proteomes" id="UP000186914"/>
    </source>
</evidence>
<sequence>MPATTISGRVSSSAAASVNSWFGPQKMSPSTVTVVSPPDRIAAGGSIGRPVAAHSSRLGMNAANFGGLTTDTSR</sequence>
<keyword evidence="3" id="KW-1185">Reference proteome</keyword>
<dbReference type="EMBL" id="FTNO01000007">
    <property type="protein sequence ID" value="SIR94586.1"/>
    <property type="molecule type" value="Genomic_DNA"/>
</dbReference>
<organism evidence="2 3">
    <name type="scientific">Haladaptatus litoreus</name>
    <dbReference type="NCBI Taxonomy" id="553468"/>
    <lineage>
        <taxon>Archaea</taxon>
        <taxon>Methanobacteriati</taxon>
        <taxon>Methanobacteriota</taxon>
        <taxon>Stenosarchaea group</taxon>
        <taxon>Halobacteria</taxon>
        <taxon>Halobacteriales</taxon>
        <taxon>Haladaptataceae</taxon>
        <taxon>Haladaptatus</taxon>
    </lineage>
</organism>
<dbReference type="Proteomes" id="UP000186914">
    <property type="component" value="Unassembled WGS sequence"/>
</dbReference>
<protein>
    <submittedName>
        <fullName evidence="2">Uncharacterized protein</fullName>
    </submittedName>
</protein>
<name>A0A1N7F2Q8_9EURY</name>